<organism evidence="2 3">
    <name type="scientific">Ambispora leptoticha</name>
    <dbReference type="NCBI Taxonomy" id="144679"/>
    <lineage>
        <taxon>Eukaryota</taxon>
        <taxon>Fungi</taxon>
        <taxon>Fungi incertae sedis</taxon>
        <taxon>Mucoromycota</taxon>
        <taxon>Glomeromycotina</taxon>
        <taxon>Glomeromycetes</taxon>
        <taxon>Archaeosporales</taxon>
        <taxon>Ambisporaceae</taxon>
        <taxon>Ambispora</taxon>
    </lineage>
</organism>
<proteinExistence type="predicted"/>
<gene>
    <name evidence="2" type="ORF">ALEPTO_LOCUS3339</name>
</gene>
<dbReference type="EMBL" id="CAJVPS010000610">
    <property type="protein sequence ID" value="CAG8498038.1"/>
    <property type="molecule type" value="Genomic_DNA"/>
</dbReference>
<evidence type="ECO:0000256" key="1">
    <source>
        <dbReference type="SAM" id="MobiDB-lite"/>
    </source>
</evidence>
<accession>A0A9N9EXY7</accession>
<dbReference type="AlphaFoldDB" id="A0A9N9EXY7"/>
<feature type="region of interest" description="Disordered" evidence="1">
    <location>
        <begin position="271"/>
        <end position="297"/>
    </location>
</feature>
<feature type="compositionally biased region" description="Basic and acidic residues" evidence="1">
    <location>
        <begin position="273"/>
        <end position="297"/>
    </location>
</feature>
<sequence length="547" mass="63701">MASNSKKKSGNDRNEFTIEVVSDDTIQPAVVEKTSIHPVDHRRPYYGPRKGYVNDQKRNFDSVEGEVIKIETSQNGKCAITLKKETDSKIYIGHHCIETSMGTDLSETDSLKDAVHDDLGHFELDVKSTCNWSVAVFDAKDNDKDICWIAFSFYDFSSNGNESKQDNKLGNYRFDSIDYPLFIKIVFFLTYNRKTKSVRAKKIVKHHKMKLTPLLDDKHPEKNYLKTYFKLEYENDKEKIDDIEFSVKENRVFYTNKKKCLIRLFYQSPDQQDNEHAKNDENNPKQSKNDENNKGWRLEDGNEKAILIYGNEEEREIKGKAVKISIIKEKIIIEGEEINIGEKKIKENEYTLYGEKENINTIIITGDKIVRIYKSDEKGNYSLVNIWSIPIAFSKYFEDPIIADREFDEKNQSVKIKLKSRNGKDKEKILEFEHDIKFKPHDTSIVGMCTILKSMMHQQESYRKNQDSQRKFIDLTNFSHGQKKDNDATNEWEVYDALFQTTESKLKEIENKLDKMAKQDQAATPAELSARLTSLEEKLDAILEKIK</sequence>
<evidence type="ECO:0000313" key="2">
    <source>
        <dbReference type="EMBL" id="CAG8498038.1"/>
    </source>
</evidence>
<dbReference type="OrthoDB" id="10679426at2759"/>
<keyword evidence="3" id="KW-1185">Reference proteome</keyword>
<dbReference type="Proteomes" id="UP000789508">
    <property type="component" value="Unassembled WGS sequence"/>
</dbReference>
<name>A0A9N9EXY7_9GLOM</name>
<protein>
    <submittedName>
        <fullName evidence="2">13435_t:CDS:1</fullName>
    </submittedName>
</protein>
<reference evidence="2" key="1">
    <citation type="submission" date="2021-06" db="EMBL/GenBank/DDBJ databases">
        <authorList>
            <person name="Kallberg Y."/>
            <person name="Tangrot J."/>
            <person name="Rosling A."/>
        </authorList>
    </citation>
    <scope>NUCLEOTIDE SEQUENCE</scope>
    <source>
        <strain evidence="2">FL130A</strain>
    </source>
</reference>
<evidence type="ECO:0000313" key="3">
    <source>
        <dbReference type="Proteomes" id="UP000789508"/>
    </source>
</evidence>
<comment type="caution">
    <text evidence="2">The sequence shown here is derived from an EMBL/GenBank/DDBJ whole genome shotgun (WGS) entry which is preliminary data.</text>
</comment>